<reference evidence="1 2" key="1">
    <citation type="submission" date="2018-06" db="EMBL/GenBank/DDBJ databases">
        <authorList>
            <consortium name="Pathogen Informatics"/>
            <person name="Doyle S."/>
        </authorList>
    </citation>
    <scope>NUCLEOTIDE SEQUENCE [LARGE SCALE GENOMIC DNA]</scope>
    <source>
        <strain evidence="1 2">NCTC13465</strain>
    </source>
</reference>
<name>A0A2X3EG62_KLEPN</name>
<gene>
    <name evidence="1" type="ORF">NCTC13465_00861</name>
</gene>
<protein>
    <submittedName>
        <fullName evidence="1">Uncharacterized protein</fullName>
    </submittedName>
</protein>
<evidence type="ECO:0000313" key="2">
    <source>
        <dbReference type="Proteomes" id="UP000251721"/>
    </source>
</evidence>
<dbReference type="Proteomes" id="UP000251721">
    <property type="component" value="Unassembled WGS sequence"/>
</dbReference>
<dbReference type="AlphaFoldDB" id="A0A2X3EG62"/>
<dbReference type="EMBL" id="UAWQ01000006">
    <property type="protein sequence ID" value="SQC41618.1"/>
    <property type="molecule type" value="Genomic_DNA"/>
</dbReference>
<evidence type="ECO:0000313" key="1">
    <source>
        <dbReference type="EMBL" id="SQC41618.1"/>
    </source>
</evidence>
<organism evidence="1 2">
    <name type="scientific">Klebsiella pneumoniae</name>
    <dbReference type="NCBI Taxonomy" id="573"/>
    <lineage>
        <taxon>Bacteria</taxon>
        <taxon>Pseudomonadati</taxon>
        <taxon>Pseudomonadota</taxon>
        <taxon>Gammaproteobacteria</taxon>
        <taxon>Enterobacterales</taxon>
        <taxon>Enterobacteriaceae</taxon>
        <taxon>Klebsiella/Raoultella group</taxon>
        <taxon>Klebsiella</taxon>
        <taxon>Klebsiella pneumoniae complex</taxon>
    </lineage>
</organism>
<accession>A0A2X3EG62</accession>
<sequence length="76" mass="8176">MQFRQRFTVEADIDWPDVGKGIINNLPALAGTGRRVNFNIAKTAQNGDIVNTVVGAGQWTVAGARVQPNSLTLVLL</sequence>
<proteinExistence type="predicted"/>